<sequence>MKSKASALVLVLGLITGLASCGSTSGPPTTTPADSAGTLVPASGPVAPEGFRAVTLVVTRPDGTVIELCVWLADSRELHRKGMTGITDPDLGGKAGMLFRFEEDTTATFWMKDTLLPLSIAWFDSDGAFVSSTSMELCTADPASCPKYPPTGPFRLALETMKGRLTELGLEPGSRVRIGESC</sequence>
<gene>
    <name evidence="1" type="ORF">UFOPK1835_00698</name>
</gene>
<accession>A0A6J6GUF5</accession>
<dbReference type="PANTHER" id="PTHR37953:SF1">
    <property type="entry name" value="UPF0127 PROTEIN MJ1496"/>
    <property type="match status" value="1"/>
</dbReference>
<dbReference type="InterPro" id="IPR038695">
    <property type="entry name" value="Saro_0823-like_sf"/>
</dbReference>
<dbReference type="EMBL" id="CAEZUP010000021">
    <property type="protein sequence ID" value="CAB4604937.1"/>
    <property type="molecule type" value="Genomic_DNA"/>
</dbReference>
<dbReference type="Pfam" id="PF02643">
    <property type="entry name" value="DUF192"/>
    <property type="match status" value="1"/>
</dbReference>
<dbReference type="InterPro" id="IPR003795">
    <property type="entry name" value="DUF192"/>
</dbReference>
<protein>
    <submittedName>
        <fullName evidence="1">Unannotated protein</fullName>
    </submittedName>
</protein>
<organism evidence="1">
    <name type="scientific">freshwater metagenome</name>
    <dbReference type="NCBI Taxonomy" id="449393"/>
    <lineage>
        <taxon>unclassified sequences</taxon>
        <taxon>metagenomes</taxon>
        <taxon>ecological metagenomes</taxon>
    </lineage>
</organism>
<proteinExistence type="predicted"/>
<evidence type="ECO:0000313" key="1">
    <source>
        <dbReference type="EMBL" id="CAB4604937.1"/>
    </source>
</evidence>
<name>A0A6J6GUF5_9ZZZZ</name>
<dbReference type="PROSITE" id="PS51257">
    <property type="entry name" value="PROKAR_LIPOPROTEIN"/>
    <property type="match status" value="1"/>
</dbReference>
<dbReference type="PANTHER" id="PTHR37953">
    <property type="entry name" value="UPF0127 PROTEIN MJ1496"/>
    <property type="match status" value="1"/>
</dbReference>
<dbReference type="Gene3D" id="2.60.120.1140">
    <property type="entry name" value="Protein of unknown function DUF192"/>
    <property type="match status" value="1"/>
</dbReference>
<reference evidence="1" key="1">
    <citation type="submission" date="2020-05" db="EMBL/GenBank/DDBJ databases">
        <authorList>
            <person name="Chiriac C."/>
            <person name="Salcher M."/>
            <person name="Ghai R."/>
            <person name="Kavagutti S V."/>
        </authorList>
    </citation>
    <scope>NUCLEOTIDE SEQUENCE</scope>
</reference>
<dbReference type="AlphaFoldDB" id="A0A6J6GUF5"/>